<dbReference type="AlphaFoldDB" id="D7FNU9"/>
<keyword evidence="14" id="KW-1185">Reference proteome</keyword>
<dbReference type="Pfam" id="PF00076">
    <property type="entry name" value="RRM_1"/>
    <property type="match status" value="2"/>
</dbReference>
<keyword evidence="5" id="KW-0677">Repeat</keyword>
<sequence>MGDVGVINHTIYVSNLNEKIKKPLLKKSLHSVFSQFGKIVDIVACRGLKLKGQAWVVFAEKSMATNALRQMQGFPFFEKKMRIQFAKSESDVVTKKAGTYVPRDKRKLPSADASNGNGLHQAAPAPAATTPGAAGAAGAAAVPPASALPPVPPPAAVVAGAPPPAVPQPAGPIGDVPHNILYATGLPPEITQVMLSKLFEQYPGFSEARMAPGGQAFIEFADQMQAGIALNALNGFKLSATNPLQLAFARKA</sequence>
<keyword evidence="6 10" id="KW-0694">RNA-binding</keyword>
<dbReference type="GO" id="GO:0005681">
    <property type="term" value="C:spliceosomal complex"/>
    <property type="evidence" value="ECO:0007669"/>
    <property type="project" value="UniProtKB-KW"/>
</dbReference>
<protein>
    <submittedName>
        <fullName evidence="13">RNA binding / nucleic acid binding</fullName>
    </submittedName>
</protein>
<dbReference type="EMBL" id="FN649751">
    <property type="protein sequence ID" value="CBJ30225.1"/>
    <property type="molecule type" value="Genomic_DNA"/>
</dbReference>
<evidence type="ECO:0000259" key="12">
    <source>
        <dbReference type="PROSITE" id="PS50102"/>
    </source>
</evidence>
<dbReference type="GO" id="GO:0003723">
    <property type="term" value="F:RNA binding"/>
    <property type="evidence" value="ECO:0007669"/>
    <property type="project" value="UniProtKB-UniRule"/>
</dbReference>
<dbReference type="PROSITE" id="PS50102">
    <property type="entry name" value="RRM"/>
    <property type="match status" value="2"/>
</dbReference>
<evidence type="ECO:0000256" key="11">
    <source>
        <dbReference type="SAM" id="MobiDB-lite"/>
    </source>
</evidence>
<dbReference type="STRING" id="2880.D7FNU9"/>
<dbReference type="EMBL" id="FN648292">
    <property type="protein sequence ID" value="CBJ30225.1"/>
    <property type="molecule type" value="Genomic_DNA"/>
</dbReference>
<dbReference type="InterPro" id="IPR035979">
    <property type="entry name" value="RBD_domain_sf"/>
</dbReference>
<comment type="subcellular location">
    <subcellularLocation>
        <location evidence="1">Nucleus</location>
    </subcellularLocation>
</comment>
<feature type="domain" description="RRM" evidence="12">
    <location>
        <begin position="9"/>
        <end position="88"/>
    </location>
</feature>
<dbReference type="FunFam" id="3.30.70.330:FF:000029">
    <property type="entry name" value="U2 small nuclear ribonucleoprotein B"/>
    <property type="match status" value="1"/>
</dbReference>
<evidence type="ECO:0000256" key="6">
    <source>
        <dbReference type="ARBA" id="ARBA00022884"/>
    </source>
</evidence>
<dbReference type="PANTHER" id="PTHR10501">
    <property type="entry name" value="U1 SMALL NUCLEAR RIBONUCLEOPROTEIN A/U2 SMALL NUCLEAR RIBONUCLEOPROTEIN B"/>
    <property type="match status" value="1"/>
</dbReference>
<dbReference type="SMART" id="SM00360">
    <property type="entry name" value="RRM"/>
    <property type="match status" value="2"/>
</dbReference>
<comment type="similarity">
    <text evidence="2">Belongs to the RRM U1 A/B'' family.</text>
</comment>
<evidence type="ECO:0000256" key="8">
    <source>
        <dbReference type="ARBA" id="ARBA00023242"/>
    </source>
</evidence>
<evidence type="ECO:0000313" key="13">
    <source>
        <dbReference type="EMBL" id="CBJ30225.1"/>
    </source>
</evidence>
<dbReference type="GO" id="GO:0008380">
    <property type="term" value="P:RNA splicing"/>
    <property type="evidence" value="ECO:0007669"/>
    <property type="project" value="UniProtKB-KW"/>
</dbReference>
<evidence type="ECO:0000256" key="10">
    <source>
        <dbReference type="PROSITE-ProRule" id="PRU00176"/>
    </source>
</evidence>
<evidence type="ECO:0000256" key="7">
    <source>
        <dbReference type="ARBA" id="ARBA00023187"/>
    </source>
</evidence>
<gene>
    <name evidence="13" type="ORF">Esi_0180_0039</name>
</gene>
<feature type="region of interest" description="Disordered" evidence="11">
    <location>
        <begin position="100"/>
        <end position="136"/>
    </location>
</feature>
<dbReference type="CDD" id="cd12246">
    <property type="entry name" value="RRM1_U1A_like"/>
    <property type="match status" value="1"/>
</dbReference>
<name>D7FNU9_ECTSI</name>
<dbReference type="InParanoid" id="D7FNU9"/>
<dbReference type="FunFam" id="3.30.70.330:FF:000039">
    <property type="entry name" value="U1 small nuclear ribonucleoprotein A"/>
    <property type="match status" value="1"/>
</dbReference>
<keyword evidence="7" id="KW-0508">mRNA splicing</keyword>
<evidence type="ECO:0000256" key="9">
    <source>
        <dbReference type="ARBA" id="ARBA00023274"/>
    </source>
</evidence>
<dbReference type="OMA" id="VRMIPTK"/>
<accession>D7FNU9</accession>
<evidence type="ECO:0000256" key="1">
    <source>
        <dbReference type="ARBA" id="ARBA00004123"/>
    </source>
</evidence>
<reference evidence="13 14" key="1">
    <citation type="journal article" date="2010" name="Nature">
        <title>The Ectocarpus genome and the independent evolution of multicellularity in brown algae.</title>
        <authorList>
            <person name="Cock J.M."/>
            <person name="Sterck L."/>
            <person name="Rouze P."/>
            <person name="Scornet D."/>
            <person name="Allen A.E."/>
            <person name="Amoutzias G."/>
            <person name="Anthouard V."/>
            <person name="Artiguenave F."/>
            <person name="Aury J.M."/>
            <person name="Badger J.H."/>
            <person name="Beszteri B."/>
            <person name="Billiau K."/>
            <person name="Bonnet E."/>
            <person name="Bothwell J.H."/>
            <person name="Bowler C."/>
            <person name="Boyen C."/>
            <person name="Brownlee C."/>
            <person name="Carrano C.J."/>
            <person name="Charrier B."/>
            <person name="Cho G.Y."/>
            <person name="Coelho S.M."/>
            <person name="Collen J."/>
            <person name="Corre E."/>
            <person name="Da Silva C."/>
            <person name="Delage L."/>
            <person name="Delaroque N."/>
            <person name="Dittami S.M."/>
            <person name="Doulbeau S."/>
            <person name="Elias M."/>
            <person name="Farnham G."/>
            <person name="Gachon C.M."/>
            <person name="Gschloessl B."/>
            <person name="Heesch S."/>
            <person name="Jabbari K."/>
            <person name="Jubin C."/>
            <person name="Kawai H."/>
            <person name="Kimura K."/>
            <person name="Kloareg B."/>
            <person name="Kupper F.C."/>
            <person name="Lang D."/>
            <person name="Le Bail A."/>
            <person name="Leblanc C."/>
            <person name="Lerouge P."/>
            <person name="Lohr M."/>
            <person name="Lopez P.J."/>
            <person name="Martens C."/>
            <person name="Maumus F."/>
            <person name="Michel G."/>
            <person name="Miranda-Saavedra D."/>
            <person name="Morales J."/>
            <person name="Moreau H."/>
            <person name="Motomura T."/>
            <person name="Nagasato C."/>
            <person name="Napoli C.A."/>
            <person name="Nelson D.R."/>
            <person name="Nyvall-Collen P."/>
            <person name="Peters A.F."/>
            <person name="Pommier C."/>
            <person name="Potin P."/>
            <person name="Poulain J."/>
            <person name="Quesneville H."/>
            <person name="Read B."/>
            <person name="Rensing S.A."/>
            <person name="Ritter A."/>
            <person name="Rousvoal S."/>
            <person name="Samanta M."/>
            <person name="Samson G."/>
            <person name="Schroeder D.C."/>
            <person name="Segurens B."/>
            <person name="Strittmatter M."/>
            <person name="Tonon T."/>
            <person name="Tregear J.W."/>
            <person name="Valentin K."/>
            <person name="von Dassow P."/>
            <person name="Yamagishi T."/>
            <person name="Van de Peer Y."/>
            <person name="Wincker P."/>
        </authorList>
    </citation>
    <scope>NUCLEOTIDE SEQUENCE [LARGE SCALE GENOMIC DNA]</scope>
    <source>
        <strain evidence="14">Ec32 / CCAP1310/4</strain>
    </source>
</reference>
<dbReference type="InterPro" id="IPR000504">
    <property type="entry name" value="RRM_dom"/>
</dbReference>
<feature type="domain" description="RRM" evidence="12">
    <location>
        <begin position="179"/>
        <end position="251"/>
    </location>
</feature>
<evidence type="ECO:0000313" key="14">
    <source>
        <dbReference type="Proteomes" id="UP000002630"/>
    </source>
</evidence>
<dbReference type="SUPFAM" id="SSF54928">
    <property type="entry name" value="RNA-binding domain, RBD"/>
    <property type="match status" value="1"/>
</dbReference>
<dbReference type="GO" id="GO:0030532">
    <property type="term" value="C:small nuclear ribonucleoprotein complex"/>
    <property type="evidence" value="ECO:0007669"/>
    <property type="project" value="UniProtKB-ARBA"/>
</dbReference>
<dbReference type="Gene3D" id="3.30.70.330">
    <property type="match status" value="2"/>
</dbReference>
<dbReference type="FunCoup" id="D7FNU9">
    <property type="interactions" value="388"/>
</dbReference>
<keyword evidence="8" id="KW-0539">Nucleus</keyword>
<organism evidence="13 14">
    <name type="scientific">Ectocarpus siliculosus</name>
    <name type="common">Brown alga</name>
    <name type="synonym">Conferva siliculosa</name>
    <dbReference type="NCBI Taxonomy" id="2880"/>
    <lineage>
        <taxon>Eukaryota</taxon>
        <taxon>Sar</taxon>
        <taxon>Stramenopiles</taxon>
        <taxon>Ochrophyta</taxon>
        <taxon>PX clade</taxon>
        <taxon>Phaeophyceae</taxon>
        <taxon>Ectocarpales</taxon>
        <taxon>Ectocarpaceae</taxon>
        <taxon>Ectocarpus</taxon>
    </lineage>
</organism>
<keyword evidence="3" id="KW-0507">mRNA processing</keyword>
<proteinExistence type="inferred from homology"/>
<dbReference type="InterPro" id="IPR012677">
    <property type="entry name" value="Nucleotide-bd_a/b_plait_sf"/>
</dbReference>
<evidence type="ECO:0000256" key="3">
    <source>
        <dbReference type="ARBA" id="ARBA00022664"/>
    </source>
</evidence>
<evidence type="ECO:0000256" key="4">
    <source>
        <dbReference type="ARBA" id="ARBA00022728"/>
    </source>
</evidence>
<dbReference type="eggNOG" id="KOG4206">
    <property type="taxonomic scope" value="Eukaryota"/>
</dbReference>
<evidence type="ECO:0000256" key="2">
    <source>
        <dbReference type="ARBA" id="ARBA00007243"/>
    </source>
</evidence>
<evidence type="ECO:0000256" key="5">
    <source>
        <dbReference type="ARBA" id="ARBA00022737"/>
    </source>
</evidence>
<keyword evidence="4" id="KW-0747">Spliceosome</keyword>
<dbReference type="CDD" id="cd12247">
    <property type="entry name" value="RRM2_U1A_like"/>
    <property type="match status" value="1"/>
</dbReference>
<dbReference type="GO" id="GO:0006397">
    <property type="term" value="P:mRNA processing"/>
    <property type="evidence" value="ECO:0007669"/>
    <property type="project" value="UniProtKB-KW"/>
</dbReference>
<dbReference type="OrthoDB" id="277802at2759"/>
<feature type="compositionally biased region" description="Low complexity" evidence="11">
    <location>
        <begin position="122"/>
        <end position="136"/>
    </location>
</feature>
<dbReference type="Proteomes" id="UP000002630">
    <property type="component" value="Linkage Group LG26"/>
</dbReference>
<keyword evidence="9" id="KW-0687">Ribonucleoprotein</keyword>